<keyword evidence="4 5" id="KW-0472">Membrane</keyword>
<accession>B7VQ64</accession>
<feature type="transmembrane region" description="Helical" evidence="5">
    <location>
        <begin position="102"/>
        <end position="121"/>
    </location>
</feature>
<feature type="transmembrane region" description="Helical" evidence="5">
    <location>
        <begin position="242"/>
        <end position="263"/>
    </location>
</feature>
<evidence type="ECO:0000256" key="3">
    <source>
        <dbReference type="ARBA" id="ARBA00022989"/>
    </source>
</evidence>
<dbReference type="InterPro" id="IPR000620">
    <property type="entry name" value="EamA_dom"/>
</dbReference>
<evidence type="ECO:0000313" key="7">
    <source>
        <dbReference type="EMBL" id="CAV25342.1"/>
    </source>
</evidence>
<protein>
    <submittedName>
        <fullName evidence="7">Transporter, drug/metabolite exporter family</fullName>
    </submittedName>
</protein>
<dbReference type="HOGENOM" id="CLU_033863_5_2_6"/>
<keyword evidence="3 5" id="KW-1133">Transmembrane helix</keyword>
<evidence type="ECO:0000259" key="6">
    <source>
        <dbReference type="Pfam" id="PF00892"/>
    </source>
</evidence>
<feature type="transmembrane region" description="Helical" evidence="5">
    <location>
        <begin position="69"/>
        <end position="90"/>
    </location>
</feature>
<dbReference type="Pfam" id="PF00892">
    <property type="entry name" value="EamA"/>
    <property type="match status" value="2"/>
</dbReference>
<dbReference type="KEGG" id="vsp:VS_II0094"/>
<proteinExistence type="predicted"/>
<feature type="transmembrane region" description="Helical" evidence="5">
    <location>
        <begin position="216"/>
        <end position="236"/>
    </location>
</feature>
<feature type="transmembrane region" description="Helical" evidence="5">
    <location>
        <begin position="42"/>
        <end position="63"/>
    </location>
</feature>
<feature type="domain" description="EamA" evidence="6">
    <location>
        <begin position="45"/>
        <end position="172"/>
    </location>
</feature>
<organism evidence="7 8">
    <name type="scientific">Vibrio atlanticus (strain LGP32)</name>
    <name type="common">Vibrio splendidus (strain Mel32)</name>
    <dbReference type="NCBI Taxonomy" id="575788"/>
    <lineage>
        <taxon>Bacteria</taxon>
        <taxon>Pseudomonadati</taxon>
        <taxon>Pseudomonadota</taxon>
        <taxon>Gammaproteobacteria</taxon>
        <taxon>Vibrionales</taxon>
        <taxon>Vibrionaceae</taxon>
        <taxon>Vibrio</taxon>
    </lineage>
</organism>
<name>B7VQ64_VIBA3</name>
<keyword evidence="2 5" id="KW-0812">Transmembrane</keyword>
<reference evidence="7 8" key="1">
    <citation type="submission" date="2009-02" db="EMBL/GenBank/DDBJ databases">
        <title>Vibrio splendidus str. LGP32 complete genome.</title>
        <authorList>
            <person name="Mazel D."/>
            <person name="Le Roux F."/>
        </authorList>
    </citation>
    <scope>NUCLEOTIDE SEQUENCE [LARGE SCALE GENOMIC DNA]</scope>
    <source>
        <strain evidence="7 8">LGP32</strain>
    </source>
</reference>
<dbReference type="SUPFAM" id="SSF103481">
    <property type="entry name" value="Multidrug resistance efflux transporter EmrE"/>
    <property type="match status" value="2"/>
</dbReference>
<dbReference type="GO" id="GO:0016020">
    <property type="term" value="C:membrane"/>
    <property type="evidence" value="ECO:0007669"/>
    <property type="project" value="UniProtKB-SubCell"/>
</dbReference>
<feature type="transmembrane region" description="Helical" evidence="5">
    <location>
        <begin position="183"/>
        <end position="204"/>
    </location>
</feature>
<evidence type="ECO:0000313" key="8">
    <source>
        <dbReference type="Proteomes" id="UP000009100"/>
    </source>
</evidence>
<dbReference type="EMBL" id="FM954973">
    <property type="protein sequence ID" value="CAV25342.1"/>
    <property type="molecule type" value="Genomic_DNA"/>
</dbReference>
<evidence type="ECO:0000256" key="2">
    <source>
        <dbReference type="ARBA" id="ARBA00022692"/>
    </source>
</evidence>
<feature type="transmembrane region" description="Helical" evidence="5">
    <location>
        <begin position="300"/>
        <end position="322"/>
    </location>
</feature>
<dbReference type="InterPro" id="IPR037185">
    <property type="entry name" value="EmrE-like"/>
</dbReference>
<dbReference type="InterPro" id="IPR050638">
    <property type="entry name" value="AA-Vitamin_Transporters"/>
</dbReference>
<dbReference type="PANTHER" id="PTHR32322:SF9">
    <property type="entry name" value="AMINO-ACID METABOLITE EFFLUX PUMP-RELATED"/>
    <property type="match status" value="1"/>
</dbReference>
<sequence>MVSSVIKIPTISCTVLTSKFVQYIALIHSRCFTQSEIQTVSFLKLILLAAIWGGSFLFMRMAANPLGPAVLIEARVLFAALTLLLVSFYLKKKLSFHDHAKHFFILGLFNTTLPFLLFAYAAQTLNASTLAILNSTAPIWAAIIGAIWTKTALEAKVLLGLGIGVTGVGVLVGWDAMNIGREAMLPIFAAVMAAFSYGIASNYTKQAPKVEAFNNAHGSMWAAVLLVLPFVFFIPMRETPDVTITTSVILLGAVCTGLAYLLYFNLVSELGAPSALSVTFIIPVFGILWGNLFLDEAIGINTIVGSILVITGTMLVTGMSPMKMLKAARQKRAQ</sequence>
<comment type="subcellular location">
    <subcellularLocation>
        <location evidence="1">Membrane</location>
        <topology evidence="1">Multi-pass membrane protein</topology>
    </subcellularLocation>
</comment>
<dbReference type="Proteomes" id="UP000009100">
    <property type="component" value="Chromosome 2"/>
</dbReference>
<feature type="transmembrane region" description="Helical" evidence="5">
    <location>
        <begin position="127"/>
        <end position="148"/>
    </location>
</feature>
<dbReference type="PANTHER" id="PTHR32322">
    <property type="entry name" value="INNER MEMBRANE TRANSPORTER"/>
    <property type="match status" value="1"/>
</dbReference>
<evidence type="ECO:0000256" key="5">
    <source>
        <dbReference type="SAM" id="Phobius"/>
    </source>
</evidence>
<evidence type="ECO:0000256" key="1">
    <source>
        <dbReference type="ARBA" id="ARBA00004141"/>
    </source>
</evidence>
<gene>
    <name evidence="7" type="ordered locus">VS_II0094</name>
</gene>
<evidence type="ECO:0000256" key="4">
    <source>
        <dbReference type="ARBA" id="ARBA00023136"/>
    </source>
</evidence>
<feature type="transmembrane region" description="Helical" evidence="5">
    <location>
        <begin position="157"/>
        <end position="177"/>
    </location>
</feature>
<dbReference type="AlphaFoldDB" id="B7VQ64"/>
<feature type="domain" description="EamA" evidence="6">
    <location>
        <begin position="186"/>
        <end position="317"/>
    </location>
</feature>
<dbReference type="STRING" id="575788.VS_II0094"/>
<feature type="transmembrane region" description="Helical" evidence="5">
    <location>
        <begin position="275"/>
        <end position="294"/>
    </location>
</feature>
<dbReference type="eggNOG" id="COG0697">
    <property type="taxonomic scope" value="Bacteria"/>
</dbReference>